<evidence type="ECO:0000313" key="2">
    <source>
        <dbReference type="EMBL" id="MCU9969274.1"/>
    </source>
</evidence>
<dbReference type="EMBL" id="JABCUV010000003">
    <property type="protein sequence ID" value="NMW92842.1"/>
    <property type="molecule type" value="Genomic_DNA"/>
</dbReference>
<evidence type="ECO:0000313" key="8">
    <source>
        <dbReference type="Proteomes" id="UP000582487"/>
    </source>
</evidence>
<proteinExistence type="predicted"/>
<dbReference type="Proteomes" id="UP000578252">
    <property type="component" value="Unassembled WGS sequence"/>
</dbReference>
<name>A0A2J9KS36_9ACTO</name>
<dbReference type="AlphaFoldDB" id="A0A2J9KS36"/>
<dbReference type="GeneID" id="61168362"/>
<reference evidence="5 6" key="1">
    <citation type="submission" date="2018-06" db="EMBL/GenBank/DDBJ databases">
        <authorList>
            <consortium name="Pathogen Informatics"/>
            <person name="Doyle S."/>
        </authorList>
    </citation>
    <scope>NUCLEOTIDE SEQUENCE [LARGE SCALE GENOMIC DNA]</scope>
    <source>
        <strain evidence="5 6">NCTC11819</strain>
    </source>
</reference>
<evidence type="ECO:0000313" key="9">
    <source>
        <dbReference type="Proteomes" id="UP001209486"/>
    </source>
</evidence>
<evidence type="ECO:0000313" key="7">
    <source>
        <dbReference type="Proteomes" id="UP000578252"/>
    </source>
</evidence>
<evidence type="ECO:0000256" key="1">
    <source>
        <dbReference type="SAM" id="MobiDB-lite"/>
    </source>
</evidence>
<dbReference type="EMBL" id="JABCUR010000007">
    <property type="protein sequence ID" value="NMW65554.1"/>
    <property type="molecule type" value="Genomic_DNA"/>
</dbReference>
<dbReference type="RefSeq" id="WP_004011923.1">
    <property type="nucleotide sequence ID" value="NZ_CAMPNB010000004.1"/>
</dbReference>
<comment type="caution">
    <text evidence="3">The sequence shown here is derived from an EMBL/GenBank/DDBJ whole genome shotgun (WGS) entry which is preliminary data.</text>
</comment>
<dbReference type="Proteomes" id="UP000582487">
    <property type="component" value="Unassembled WGS sequence"/>
</dbReference>
<reference evidence="7 8" key="3">
    <citation type="submission" date="2020-04" db="EMBL/GenBank/DDBJ databases">
        <title>Antimicrobial susceptibility and clonality of vaginal-derived multi-drug resistant Mobiluncus isolates in China.</title>
        <authorList>
            <person name="Zhang X."/>
        </authorList>
    </citation>
    <scope>NUCLEOTIDE SEQUENCE [LARGE SCALE GENOMIC DNA]</scope>
    <source>
        <strain evidence="3 7">13</strain>
        <strain evidence="4 8">7</strain>
    </source>
</reference>
<feature type="region of interest" description="Disordered" evidence="1">
    <location>
        <begin position="1"/>
        <end position="20"/>
    </location>
</feature>
<dbReference type="Pfam" id="PF11253">
    <property type="entry name" value="DUF3052"/>
    <property type="match status" value="1"/>
</dbReference>
<organism evidence="3 7">
    <name type="scientific">Mobiluncus mulieris</name>
    <dbReference type="NCBI Taxonomy" id="2052"/>
    <lineage>
        <taxon>Bacteria</taxon>
        <taxon>Bacillati</taxon>
        <taxon>Actinomycetota</taxon>
        <taxon>Actinomycetes</taxon>
        <taxon>Actinomycetales</taxon>
        <taxon>Actinomycetaceae</taxon>
        <taxon>Mobiluncus</taxon>
    </lineage>
</organism>
<evidence type="ECO:0000313" key="6">
    <source>
        <dbReference type="Proteomes" id="UP000255284"/>
    </source>
</evidence>
<evidence type="ECO:0000313" key="3">
    <source>
        <dbReference type="EMBL" id="NMW65554.1"/>
    </source>
</evidence>
<dbReference type="InterPro" id="IPR021412">
    <property type="entry name" value="DUF3052"/>
</dbReference>
<accession>A0A2J9KS36</accession>
<evidence type="ECO:0000313" key="4">
    <source>
        <dbReference type="EMBL" id="NMW92842.1"/>
    </source>
</evidence>
<dbReference type="EMBL" id="UGGQ01000006">
    <property type="protein sequence ID" value="STO17005.1"/>
    <property type="molecule type" value="Genomic_DNA"/>
</dbReference>
<sequence>MTTNDSAAKAQSQHKDLNDGLGFQPGEIVQEFYYDDDVDETLRDNIETLLGTQLVDEDYRDVSDGAIIWWRAEDGEVDDLADLLVDAAGNLDNGGLIWVLVPKAGAKNTVATQFVEEAAKTAGLRVLSSSHVSAQWLGIRLQSRGSNR</sequence>
<dbReference type="EMBL" id="VSZY01000012">
    <property type="protein sequence ID" value="MCU9969274.1"/>
    <property type="molecule type" value="Genomic_DNA"/>
</dbReference>
<gene>
    <name evidence="2" type="ORF">FYZ43_07695</name>
    <name evidence="4" type="ORF">HHJ74_03880</name>
    <name evidence="3" type="ORF">HHJ78_08495</name>
    <name evidence="5" type="ORF">NCTC11819_01588</name>
</gene>
<reference evidence="2 9" key="2">
    <citation type="submission" date="2019-08" db="EMBL/GenBank/DDBJ databases">
        <title>Comparison of rpoB and gyrB Sequences from Mobiluncus Species and Development of a Multiplex PCR Method for Clinical Detection of Mobiluncus curtisii and Mobiluncus mulieris.</title>
        <authorList>
            <person name="Yang L."/>
            <person name="Shen Y."/>
            <person name="Xu G."/>
            <person name="Shu L.-B."/>
            <person name="Hu J."/>
            <person name="Zhang R."/>
            <person name="Wang Y."/>
            <person name="Zhou H.-W."/>
            <person name="Zhang X."/>
        </authorList>
    </citation>
    <scope>NUCLEOTIDE SEQUENCE [LARGE SCALE GENOMIC DNA]</scope>
    <source>
        <strain evidence="2 9">M26</strain>
    </source>
</reference>
<dbReference type="Proteomes" id="UP001209486">
    <property type="component" value="Unassembled WGS sequence"/>
</dbReference>
<feature type="compositionally biased region" description="Polar residues" evidence="1">
    <location>
        <begin position="1"/>
        <end position="11"/>
    </location>
</feature>
<evidence type="ECO:0000313" key="5">
    <source>
        <dbReference type="EMBL" id="STO17005.1"/>
    </source>
</evidence>
<dbReference type="OrthoDB" id="5185945at2"/>
<protein>
    <submittedName>
        <fullName evidence="3">DUF3052 domain-containing protein</fullName>
    </submittedName>
    <submittedName>
        <fullName evidence="5">Protein of uncharacterized function (DUF3052)</fullName>
    </submittedName>
</protein>
<dbReference type="Proteomes" id="UP000255284">
    <property type="component" value="Unassembled WGS sequence"/>
</dbReference>